<feature type="compositionally biased region" description="Polar residues" evidence="1">
    <location>
        <begin position="1206"/>
        <end position="1227"/>
    </location>
</feature>
<proteinExistence type="predicted"/>
<dbReference type="CTD" id="42687"/>
<feature type="compositionally biased region" description="Polar residues" evidence="1">
    <location>
        <begin position="883"/>
        <end position="892"/>
    </location>
</feature>
<feature type="region of interest" description="Disordered" evidence="1">
    <location>
        <begin position="293"/>
        <end position="315"/>
    </location>
</feature>
<dbReference type="SMART" id="SM00439">
    <property type="entry name" value="BAH"/>
    <property type="match status" value="1"/>
</dbReference>
<dbReference type="CDD" id="cd04714">
    <property type="entry name" value="BAH_BAHCC1"/>
    <property type="match status" value="1"/>
</dbReference>
<feature type="compositionally biased region" description="Polar residues" evidence="1">
    <location>
        <begin position="947"/>
        <end position="965"/>
    </location>
</feature>
<protein>
    <submittedName>
        <fullName evidence="4">Protein winged eye isoform X1</fullName>
    </submittedName>
</protein>
<dbReference type="PANTHER" id="PTHR12505">
    <property type="entry name" value="PHD FINGER TRANSCRIPTION FACTOR"/>
    <property type="match status" value="1"/>
</dbReference>
<feature type="region of interest" description="Disordered" evidence="1">
    <location>
        <begin position="184"/>
        <end position="233"/>
    </location>
</feature>
<feature type="compositionally biased region" description="Basic residues" evidence="1">
    <location>
        <begin position="1277"/>
        <end position="1288"/>
    </location>
</feature>
<dbReference type="Gene3D" id="2.30.30.490">
    <property type="match status" value="1"/>
</dbReference>
<dbReference type="CDD" id="cd20397">
    <property type="entry name" value="Tudor_BAHCC1-like"/>
    <property type="match status" value="1"/>
</dbReference>
<feature type="region of interest" description="Disordered" evidence="1">
    <location>
        <begin position="1487"/>
        <end position="1531"/>
    </location>
</feature>
<feature type="compositionally biased region" description="Basic residues" evidence="1">
    <location>
        <begin position="25"/>
        <end position="36"/>
    </location>
</feature>
<feature type="compositionally biased region" description="Polar residues" evidence="1">
    <location>
        <begin position="916"/>
        <end position="928"/>
    </location>
</feature>
<feature type="compositionally biased region" description="Polar residues" evidence="1">
    <location>
        <begin position="1550"/>
        <end position="1565"/>
    </location>
</feature>
<dbReference type="OrthoDB" id="6426227at2759"/>
<dbReference type="GeneID" id="101891914"/>
<name>A0A9J7IBN9_MUSDO</name>
<reference evidence="4" key="1">
    <citation type="submission" date="2025-08" db="UniProtKB">
        <authorList>
            <consortium name="RefSeq"/>
        </authorList>
    </citation>
    <scope>IDENTIFICATION</scope>
    <source>
        <strain evidence="4">Aabys</strain>
        <tissue evidence="4">Whole body</tissue>
    </source>
</reference>
<dbReference type="RefSeq" id="XP_019890508.1">
    <property type="nucleotide sequence ID" value="XM_020034949.2"/>
</dbReference>
<feature type="compositionally biased region" description="Low complexity" evidence="1">
    <location>
        <begin position="903"/>
        <end position="915"/>
    </location>
</feature>
<feature type="region of interest" description="Disordered" evidence="1">
    <location>
        <begin position="943"/>
        <end position="974"/>
    </location>
</feature>
<dbReference type="Pfam" id="PF24912">
    <property type="entry name" value="SH3_TNRC18"/>
    <property type="match status" value="1"/>
</dbReference>
<evidence type="ECO:0000259" key="2">
    <source>
        <dbReference type="PROSITE" id="PS51038"/>
    </source>
</evidence>
<accession>A0A9J7IBN9</accession>
<dbReference type="PANTHER" id="PTHR12505:SF24">
    <property type="entry name" value="PROTEIN WINGED EYE"/>
    <property type="match status" value="1"/>
</dbReference>
<feature type="compositionally biased region" description="Polar residues" evidence="1">
    <location>
        <begin position="37"/>
        <end position="70"/>
    </location>
</feature>
<feature type="region of interest" description="Disordered" evidence="1">
    <location>
        <begin position="1823"/>
        <end position="1872"/>
    </location>
</feature>
<dbReference type="VEuPathDB" id="VectorBase:MDOMA2_008596"/>
<feature type="compositionally biased region" description="Low complexity" evidence="1">
    <location>
        <begin position="1642"/>
        <end position="1664"/>
    </location>
</feature>
<dbReference type="Pfam" id="PF01426">
    <property type="entry name" value="BAH"/>
    <property type="match status" value="1"/>
</dbReference>
<feature type="region of interest" description="Disordered" evidence="1">
    <location>
        <begin position="91"/>
        <end position="110"/>
    </location>
</feature>
<feature type="compositionally biased region" description="Basic residues" evidence="1">
    <location>
        <begin position="194"/>
        <end position="224"/>
    </location>
</feature>
<feature type="compositionally biased region" description="Polar residues" evidence="1">
    <location>
        <begin position="1151"/>
        <end position="1162"/>
    </location>
</feature>
<feature type="region of interest" description="Disordered" evidence="1">
    <location>
        <begin position="1548"/>
        <end position="1568"/>
    </location>
</feature>
<feature type="compositionally biased region" description="Low complexity" evidence="1">
    <location>
        <begin position="866"/>
        <end position="875"/>
    </location>
</feature>
<feature type="region of interest" description="Disordered" evidence="1">
    <location>
        <begin position="863"/>
        <end position="928"/>
    </location>
</feature>
<evidence type="ECO:0000256" key="1">
    <source>
        <dbReference type="SAM" id="MobiDB-lite"/>
    </source>
</evidence>
<dbReference type="InterPro" id="IPR056841">
    <property type="entry name" value="TNRC18_BAHCC1-like_SH3"/>
</dbReference>
<keyword evidence="3" id="KW-1185">Reference proteome</keyword>
<gene>
    <name evidence="4" type="primary">LOC101891914</name>
</gene>
<feature type="compositionally biased region" description="Basic residues" evidence="1">
    <location>
        <begin position="1951"/>
        <end position="1967"/>
    </location>
</feature>
<feature type="compositionally biased region" description="Low complexity" evidence="1">
    <location>
        <begin position="7"/>
        <end position="24"/>
    </location>
</feature>
<feature type="region of interest" description="Disordered" evidence="1">
    <location>
        <begin position="1272"/>
        <end position="1325"/>
    </location>
</feature>
<dbReference type="PROSITE" id="PS51038">
    <property type="entry name" value="BAH"/>
    <property type="match status" value="1"/>
</dbReference>
<feature type="compositionally biased region" description="Low complexity" evidence="1">
    <location>
        <begin position="1515"/>
        <end position="1531"/>
    </location>
</feature>
<feature type="region of interest" description="Disordered" evidence="1">
    <location>
        <begin position="1942"/>
        <end position="2155"/>
    </location>
</feature>
<dbReference type="Proteomes" id="UP001652621">
    <property type="component" value="Unplaced"/>
</dbReference>
<feature type="region of interest" description="Disordered" evidence="1">
    <location>
        <begin position="1203"/>
        <end position="1227"/>
    </location>
</feature>
<feature type="domain" description="BAH" evidence="2">
    <location>
        <begin position="2217"/>
        <end position="2341"/>
    </location>
</feature>
<feature type="region of interest" description="Disordered" evidence="1">
    <location>
        <begin position="1588"/>
        <end position="1669"/>
    </location>
</feature>
<feature type="compositionally biased region" description="Polar residues" evidence="1">
    <location>
        <begin position="1616"/>
        <end position="1641"/>
    </location>
</feature>
<feature type="region of interest" description="Disordered" evidence="1">
    <location>
        <begin position="1123"/>
        <end position="1162"/>
    </location>
</feature>
<feature type="compositionally biased region" description="Acidic residues" evidence="1">
    <location>
        <begin position="1601"/>
        <end position="1611"/>
    </location>
</feature>
<feature type="compositionally biased region" description="Basic residues" evidence="1">
    <location>
        <begin position="2005"/>
        <end position="2015"/>
    </location>
</feature>
<evidence type="ECO:0000313" key="4">
    <source>
        <dbReference type="RefSeq" id="XP_019890508.1"/>
    </source>
</evidence>
<dbReference type="Pfam" id="PF21744">
    <property type="entry name" value="BAHCC1-like_Tudor"/>
    <property type="match status" value="1"/>
</dbReference>
<feature type="compositionally biased region" description="Polar residues" evidence="1">
    <location>
        <begin position="2020"/>
        <end position="2032"/>
    </location>
</feature>
<feature type="compositionally biased region" description="Basic and acidic residues" evidence="1">
    <location>
        <begin position="1855"/>
        <end position="1872"/>
    </location>
</feature>
<feature type="compositionally biased region" description="Basic residues" evidence="1">
    <location>
        <begin position="1305"/>
        <end position="1325"/>
    </location>
</feature>
<sequence length="2384" mass="257571">MASFNTSSQSSSSQHQQQHQPQQHHSQHHHHHHHSGANHSNGGATDVLNSTTLGAAGGPNTQTHASNHHSPFSVGHHPSSSTSLHHNTIAAAHHQQQQQQQQHFERSSSSTTTTFLVPVTSSGLAPLVDTSTFLTAAAASPHFVTSSPVTFSSPHAPNVGAASSSTSSSSYTFVQIKREPCQVSEVTTSNNHQQQHHQQHHHQQQQHHQQHHHKQQQHQQHHHTIGSLTSAAKTMSSSTLTTLVKIEASSPKIHEMDKAGHMTSAASAAGAGNMVNSSNNTVPIGIAVARKRPQETTAPPPPGPPPSLTSSSTLPLSQQLNKDMNCFGIRVADLGGVGTGCGNFYFTGNGDLMTSSATADELALNAASLQQSVNRASSTFWQYPNALPIESVISMSPATVGLQYSREASRGQVVLLPATATSLVQGLSNSIPILCTPTDPFQQAAAAAFVWPSYLQQGTAPATLQPPPNFIFPSMSPHSTLQAAAAAQPYATSLQFLGSNYLTAAAAAAAAAAATSTLCQHNQQTNSTSSSINLSLGGSVVSGAASGTTLSSSSSSSSTTTRFMSLATASTGPPPGINDTGQVIKTAGSQTTKTLANASGPHATLALASAPASLMAASSHPPTIPPPPPHPLLIPPSALKLEDWSGGGDFMAAAASKTTTTTMTASATLGVPAIPPPPAHFLDGRDKLANSNATNLLELPASTTQALNLMRLPTPPASATMETAAAAAAAAAAGTPQLPPLLFHAAASTSSPTPALLNLSATLNRVAASCASVPTTNSSSITTTTTPQVSVSLATNTNFLSTPTTMASTNNANNNTPIDGPPTPLGDDMALNFKSNLDGTPPQIVVGVPRIVNPVLPPTTIPSAVATTTNNNNNPPNAPPQMQDVNIQTDTPVCSEDENSSCPLNQSSQLPNSSSMEPCTTAQCTPPLTQNDELYHDAEAQEPLELTKTQRPNTTSPRVESSTTLRPDEDQDADADNVHNEEQRMAADQEELEQQQNYQLKTALKADCPELQEEFKDGRQTSVTPALISSSTTAAGTTATATMPVRQEDLTGLELLSNISTSNLVKSGACLRVKQEPLDPIIDQNMCHATAEPPYSTTVMESNSYNPLADTQATNCDQLHTGVLNSNHEHYNPAAPTSPLPQHQQQQQQQLTASSPPIQQNEVEPLGGLKLLCALAEQRIQEEEEVQSSSVVVSLHPNAANGFYRPTSNDSPHSFASTSTNFPQSSTGFVKPASASFQVDSQNSSFPSMDTLELPSTSGTCYASHANSSELLDIPVKRKKHKHSKHSSKSSSSNSNGGGGSSSKKSQKCGKKNKKKYSKEKKRHKMLAAAAEVQASDLDFDDPQLQQELQNAFQNCVDPNYQRMGGKWPTPQEIFSKLESSMRMRLADITRQYRKKKRKLDEISKNKKKKKCSKLQAATQQLSLVGNSTLSLVAAAGERAGATTTSSLTSAPLCDYKFGNFSTKTSTTCSTTTNYLAPSSFIRFATDSSKSASHHHHHHNHPQFPPPPEVELENDNTTSTATSNPNSNLNSTAIYKPLRLEPSCLAAAATSEQQQHQRSSNTTSVLRLAQKHASSEKLCHVIVCKERKLGSSQSSRRSSGAEEDEVEEDNHDDNLHQSSSDNHNGHRSMSTDTESALQQAPSKSTTTTSSTSSSSSSTSSGASSMRKMNPIDRTLMLTQDHLFRKETRVLTDMGGLFYAGIMKPLQPPDVYAITLDGERGNKSHIMSREEIFKDTILEVAPKTVDDVPVGTRLCAYWSQQYRCLYPGRAIESESSDDDVTSQEFVSVEFDDGDSGRIRLQNIRYLLSDYPIVEYNDNPLYSLGKQKKANANKTTNNNDSDHHQRRDAATAATADNGRDDERRITSNGSHRDYHQANAMEIFAAKRSEKKRNKSLKKKAQQIVVVSTTNGVGGGAATNVSSSSAVVTATTTTTLTLAAVGASSSMESTESLRKHHKHKKRKKHKKHRKNLMEIGIVSEMEKKFSTSAATSFGKKSERTTKEETTPSKHKQQRRHIPPQHILSESSGYTASNGKQKLENGGDYKLYQNNTQNEDAQLRATPEDDQDDGEGAEEEEEQAQPNEEDEEEDEEEEEEDEAEEDDNMNLSHIKRESSNNHQRHHQHHSPALAATPQQSVKVKTEHLEMEEEESTSNLMSEVSDEAKADDMVEHNSSKGSKIAAFLPDRQLWGWLGTAYCKSGSKGTKGRIRKQFYKTIKRGKETITVGDCAVFLSTGRPDRPYIGRIESMWENSCNNKIVRVRWFYHPEETTGCPKLKFPGALFESPHEDENDVQTISHRCEVLQFARYFNKFGADSKQYQSIYDNNDTYYLAGYYNPRLQVLKLQDNIPTLEEQQQQQQQLQMQMQKQQMQPQNNTTTVNTNHTNITNN</sequence>
<feature type="region of interest" description="Disordered" evidence="1">
    <location>
        <begin position="1"/>
        <end position="84"/>
    </location>
</feature>
<organism evidence="3 4">
    <name type="scientific">Musca domestica</name>
    <name type="common">House fly</name>
    <dbReference type="NCBI Taxonomy" id="7370"/>
    <lineage>
        <taxon>Eukaryota</taxon>
        <taxon>Metazoa</taxon>
        <taxon>Ecdysozoa</taxon>
        <taxon>Arthropoda</taxon>
        <taxon>Hexapoda</taxon>
        <taxon>Insecta</taxon>
        <taxon>Pterygota</taxon>
        <taxon>Neoptera</taxon>
        <taxon>Endopterygota</taxon>
        <taxon>Diptera</taxon>
        <taxon>Brachycera</taxon>
        <taxon>Muscomorpha</taxon>
        <taxon>Muscoidea</taxon>
        <taxon>Muscidae</taxon>
        <taxon>Musca</taxon>
    </lineage>
</organism>
<dbReference type="InterPro" id="IPR001025">
    <property type="entry name" value="BAH_dom"/>
</dbReference>
<feature type="compositionally biased region" description="Basic residues" evidence="1">
    <location>
        <begin position="1492"/>
        <end position="1501"/>
    </location>
</feature>
<feature type="compositionally biased region" description="Basic and acidic residues" evidence="1">
    <location>
        <begin position="1838"/>
        <end position="1847"/>
    </location>
</feature>
<dbReference type="InterPro" id="IPR047419">
    <property type="entry name" value="Tudor_WGE"/>
</dbReference>
<feature type="compositionally biased region" description="Pro residues" evidence="1">
    <location>
        <begin position="298"/>
        <end position="307"/>
    </location>
</feature>
<dbReference type="InterPro" id="IPR043151">
    <property type="entry name" value="BAH_sf"/>
</dbReference>
<dbReference type="InterPro" id="IPR052429">
    <property type="entry name" value="BAH_domain_protein"/>
</dbReference>
<feature type="compositionally biased region" description="Basic and acidic residues" evidence="1">
    <location>
        <begin position="1992"/>
        <end position="2004"/>
    </location>
</feature>
<dbReference type="InterPro" id="IPR048924">
    <property type="entry name" value="BAHCC1-like_Tudor"/>
</dbReference>
<evidence type="ECO:0000313" key="3">
    <source>
        <dbReference type="Proteomes" id="UP001652621"/>
    </source>
</evidence>
<feature type="compositionally biased region" description="Acidic residues" evidence="1">
    <location>
        <begin position="2060"/>
        <end position="2100"/>
    </location>
</feature>
<dbReference type="GO" id="GO:0003682">
    <property type="term" value="F:chromatin binding"/>
    <property type="evidence" value="ECO:0007669"/>
    <property type="project" value="InterPro"/>
</dbReference>